<feature type="non-terminal residue" evidence="1">
    <location>
        <position position="74"/>
    </location>
</feature>
<evidence type="ECO:0000313" key="2">
    <source>
        <dbReference type="Proteomes" id="UP000774326"/>
    </source>
</evidence>
<reference evidence="1" key="1">
    <citation type="journal article" date="2021" name="Open Biol.">
        <title>Shared evolutionary footprints suggest mitochondrial oxidative damage underlies multiple complex I losses in fungi.</title>
        <authorList>
            <person name="Schikora-Tamarit M.A."/>
            <person name="Marcet-Houben M."/>
            <person name="Nosek J."/>
            <person name="Gabaldon T."/>
        </authorList>
    </citation>
    <scope>NUCLEOTIDE SEQUENCE</scope>
    <source>
        <strain evidence="1">CBS2887</strain>
    </source>
</reference>
<dbReference type="Proteomes" id="UP000774326">
    <property type="component" value="Unassembled WGS sequence"/>
</dbReference>
<proteinExistence type="predicted"/>
<feature type="non-terminal residue" evidence="1">
    <location>
        <position position="1"/>
    </location>
</feature>
<dbReference type="AlphaFoldDB" id="A0A9P8TPD1"/>
<evidence type="ECO:0000313" key="1">
    <source>
        <dbReference type="EMBL" id="KAH3685731.1"/>
    </source>
</evidence>
<dbReference type="EMBL" id="JAEUBG010001819">
    <property type="protein sequence ID" value="KAH3685731.1"/>
    <property type="molecule type" value="Genomic_DNA"/>
</dbReference>
<accession>A0A9P8TPD1</accession>
<protein>
    <submittedName>
        <fullName evidence="1">Uncharacterized protein</fullName>
    </submittedName>
</protein>
<dbReference type="OrthoDB" id="26282at2759"/>
<sequence>SSEFQFLSKSFPDFNVVKLLDEYTLKGSEEALDKVEEIKLEDVEIPQIEPFVVRDEIYNLLRYLPKSEYYDDKP</sequence>
<gene>
    <name evidence="1" type="ORF">WICPIJ_003296</name>
</gene>
<comment type="caution">
    <text evidence="1">The sequence shown here is derived from an EMBL/GenBank/DDBJ whole genome shotgun (WGS) entry which is preliminary data.</text>
</comment>
<name>A0A9P8TPD1_WICPI</name>
<reference evidence="1" key="2">
    <citation type="submission" date="2021-01" db="EMBL/GenBank/DDBJ databases">
        <authorList>
            <person name="Schikora-Tamarit M.A."/>
        </authorList>
    </citation>
    <scope>NUCLEOTIDE SEQUENCE</scope>
    <source>
        <strain evidence="1">CBS2887</strain>
    </source>
</reference>
<organism evidence="1 2">
    <name type="scientific">Wickerhamomyces pijperi</name>
    <name type="common">Yeast</name>
    <name type="synonym">Pichia pijperi</name>
    <dbReference type="NCBI Taxonomy" id="599730"/>
    <lineage>
        <taxon>Eukaryota</taxon>
        <taxon>Fungi</taxon>
        <taxon>Dikarya</taxon>
        <taxon>Ascomycota</taxon>
        <taxon>Saccharomycotina</taxon>
        <taxon>Saccharomycetes</taxon>
        <taxon>Phaffomycetales</taxon>
        <taxon>Wickerhamomycetaceae</taxon>
        <taxon>Wickerhamomyces</taxon>
    </lineage>
</organism>
<keyword evidence="2" id="KW-1185">Reference proteome</keyword>